<organism evidence="1 2">
    <name type="scientific">Lamprobacter modestohalophilus</name>
    <dbReference type="NCBI Taxonomy" id="1064514"/>
    <lineage>
        <taxon>Bacteria</taxon>
        <taxon>Pseudomonadati</taxon>
        <taxon>Pseudomonadota</taxon>
        <taxon>Gammaproteobacteria</taxon>
        <taxon>Chromatiales</taxon>
        <taxon>Chromatiaceae</taxon>
        <taxon>Lamprobacter</taxon>
    </lineage>
</organism>
<keyword evidence="2" id="KW-1185">Reference proteome</keyword>
<accession>A0A9X0W9S9</accession>
<dbReference type="Proteomes" id="UP001138768">
    <property type="component" value="Unassembled WGS sequence"/>
</dbReference>
<name>A0A9X0W9S9_9GAMM</name>
<sequence>MPATLTLLLISACADPGLPELEAYAERVRARPAGPLEPVPEVALVAPFPYLPRERRDPFMMDEQAADVAQRRNPSGISPDPLRRKEPLEGYSLDSLRMVGTLEQDQTRWALIMDPDGMLHRVRTGNYLGRNDGKITRVDPTELLLTEIIEKAPGEWDQRQASMALKQ</sequence>
<dbReference type="PIRSF" id="PIRSF016481">
    <property type="entry name" value="Pilus_assembly_PilP"/>
    <property type="match status" value="1"/>
</dbReference>
<reference evidence="1 2" key="1">
    <citation type="journal article" date="2020" name="Microorganisms">
        <title>Osmotic Adaptation and Compatible Solute Biosynthesis of Phototrophic Bacteria as Revealed from Genome Analyses.</title>
        <authorList>
            <person name="Imhoff J.F."/>
            <person name="Rahn T."/>
            <person name="Kunzel S."/>
            <person name="Keller A."/>
            <person name="Neulinger S.C."/>
        </authorList>
    </citation>
    <scope>NUCLEOTIDE SEQUENCE [LARGE SCALE GENOMIC DNA]</scope>
    <source>
        <strain evidence="1 2">DSM 25653</strain>
    </source>
</reference>
<evidence type="ECO:0000313" key="2">
    <source>
        <dbReference type="Proteomes" id="UP001138768"/>
    </source>
</evidence>
<comment type="caution">
    <text evidence="1">The sequence shown here is derived from an EMBL/GenBank/DDBJ whole genome shotgun (WGS) entry which is preliminary data.</text>
</comment>
<gene>
    <name evidence="1" type="ORF">CKO42_14750</name>
</gene>
<dbReference type="Gene3D" id="2.30.30.830">
    <property type="match status" value="1"/>
</dbReference>
<protein>
    <submittedName>
        <fullName evidence="1">Pilus assembly protein PilP</fullName>
    </submittedName>
</protein>
<proteinExistence type="predicted"/>
<dbReference type="InterPro" id="IPR007446">
    <property type="entry name" value="PilP"/>
</dbReference>
<dbReference type="EMBL" id="NRRY01000024">
    <property type="protein sequence ID" value="MBK1619677.1"/>
    <property type="molecule type" value="Genomic_DNA"/>
</dbReference>
<evidence type="ECO:0000313" key="1">
    <source>
        <dbReference type="EMBL" id="MBK1619677.1"/>
    </source>
</evidence>
<dbReference type="AlphaFoldDB" id="A0A9X0W9S9"/>
<dbReference type="Pfam" id="PF04351">
    <property type="entry name" value="PilP"/>
    <property type="match status" value="1"/>
</dbReference>